<name>A0A0F7KWT5_9SPHN</name>
<dbReference type="AlphaFoldDB" id="A0A0F7KWT5"/>
<dbReference type="PATRIC" id="fig|1267766.3.peg.2655"/>
<keyword evidence="2" id="KW-1185">Reference proteome</keyword>
<organism evidence="1 2">
    <name type="scientific">Croceibacterium atlanticum</name>
    <dbReference type="NCBI Taxonomy" id="1267766"/>
    <lineage>
        <taxon>Bacteria</taxon>
        <taxon>Pseudomonadati</taxon>
        <taxon>Pseudomonadota</taxon>
        <taxon>Alphaproteobacteria</taxon>
        <taxon>Sphingomonadales</taxon>
        <taxon>Erythrobacteraceae</taxon>
        <taxon>Croceibacterium</taxon>
    </lineage>
</organism>
<dbReference type="EMBL" id="CP011452">
    <property type="protein sequence ID" value="AKH43651.1"/>
    <property type="molecule type" value="Genomic_DNA"/>
</dbReference>
<evidence type="ECO:0000313" key="1">
    <source>
        <dbReference type="EMBL" id="AKH43651.1"/>
    </source>
</evidence>
<dbReference type="STRING" id="1267766.WYH_02621"/>
<proteinExistence type="predicted"/>
<gene>
    <name evidence="1" type="ORF">WYH_02621</name>
</gene>
<dbReference type="PROSITE" id="PS51257">
    <property type="entry name" value="PROKAR_LIPOPROTEIN"/>
    <property type="match status" value="1"/>
</dbReference>
<dbReference type="RefSeq" id="WP_046904152.1">
    <property type="nucleotide sequence ID" value="NZ_CP011452.2"/>
</dbReference>
<dbReference type="Proteomes" id="UP000034392">
    <property type="component" value="Chromosome"/>
</dbReference>
<dbReference type="KEGG" id="aay:WYH_02621"/>
<accession>A0A0F7KWT5</accession>
<sequence length="90" mass="8836">MRKIVLAAAVAGAALSLAACSEGTEEAAGDTVDSAMADTEANVEAMGDAAEGAMDEAGEAVDAAGEATDQMGDEIEADVQDETVEEAAAD</sequence>
<protein>
    <submittedName>
        <fullName evidence="1">Uncharacterized protein</fullName>
    </submittedName>
</protein>
<reference evidence="1" key="1">
    <citation type="submission" date="2015-05" db="EMBL/GenBank/DDBJ databases">
        <title>The complete genome of Altererythrobacter atlanticus strain 26DY36.</title>
        <authorList>
            <person name="Wu Y.-H."/>
            <person name="Cheng H."/>
            <person name="Wu X.-W."/>
        </authorList>
    </citation>
    <scope>NUCLEOTIDE SEQUENCE [LARGE SCALE GENOMIC DNA]</scope>
    <source>
        <strain evidence="1">26DY36</strain>
    </source>
</reference>
<evidence type="ECO:0000313" key="2">
    <source>
        <dbReference type="Proteomes" id="UP000034392"/>
    </source>
</evidence>